<keyword evidence="2" id="KW-1185">Reference proteome</keyword>
<name>D7EKI7_TRICA</name>
<evidence type="ECO:0000313" key="1">
    <source>
        <dbReference type="EMBL" id="EFA13167.1"/>
    </source>
</evidence>
<dbReference type="PANTHER" id="PTHR33273:SF2">
    <property type="entry name" value="ENDONUCLEASE_EXONUCLEASE_PHOSPHATASE DOMAIN-CONTAINING PROTEIN"/>
    <property type="match status" value="1"/>
</dbReference>
<evidence type="ECO:0000313" key="2">
    <source>
        <dbReference type="Proteomes" id="UP000007266"/>
    </source>
</evidence>
<dbReference type="HOGENOM" id="CLU_2200287_0_0_1"/>
<accession>D7EKI7</accession>
<dbReference type="AlphaFoldDB" id="D7EKI7"/>
<dbReference type="Proteomes" id="UP000007266">
    <property type="component" value="Unassembled WGS sequence"/>
</dbReference>
<proteinExistence type="predicted"/>
<dbReference type="InParanoid" id="D7EKI7"/>
<sequence length="108" mass="12335">MLHVSMDGTNAGGTIYICKNYDFGHKCKWVSGMICERWEAKLQSLTTEDNSVWRMSRVLRSDRKPLPPIHSENGIVFTDEENAEAFALSMSRQCFPRTTGQSACCRLW</sequence>
<dbReference type="PANTHER" id="PTHR33273">
    <property type="entry name" value="DOMAIN-CONTAINING PROTEIN, PUTATIVE-RELATED"/>
    <property type="match status" value="1"/>
</dbReference>
<reference evidence="1 2" key="2">
    <citation type="journal article" date="2010" name="Nucleic Acids Res.">
        <title>BeetleBase in 2010: revisions to provide comprehensive genomic information for Tribolium castaneum.</title>
        <authorList>
            <person name="Kim H.S."/>
            <person name="Murphy T."/>
            <person name="Xia J."/>
            <person name="Caragea D."/>
            <person name="Park Y."/>
            <person name="Beeman R.W."/>
            <person name="Lorenzen M.D."/>
            <person name="Butcher S."/>
            <person name="Manak J.R."/>
            <person name="Brown S.J."/>
        </authorList>
    </citation>
    <scope>NUCLEOTIDE SEQUENCE [LARGE SCALE GENOMIC DNA]</scope>
    <source>
        <strain evidence="1 2">Georgia GA2</strain>
    </source>
</reference>
<gene>
    <name evidence="1" type="primary">GLEAN_02236</name>
    <name evidence="1" type="ORF">TcasGA2_TC002236</name>
</gene>
<dbReference type="EMBL" id="KQ971390">
    <property type="protein sequence ID" value="EFA13167.1"/>
    <property type="molecule type" value="Genomic_DNA"/>
</dbReference>
<organism evidence="1 2">
    <name type="scientific">Tribolium castaneum</name>
    <name type="common">Red flour beetle</name>
    <dbReference type="NCBI Taxonomy" id="7070"/>
    <lineage>
        <taxon>Eukaryota</taxon>
        <taxon>Metazoa</taxon>
        <taxon>Ecdysozoa</taxon>
        <taxon>Arthropoda</taxon>
        <taxon>Hexapoda</taxon>
        <taxon>Insecta</taxon>
        <taxon>Pterygota</taxon>
        <taxon>Neoptera</taxon>
        <taxon>Endopterygota</taxon>
        <taxon>Coleoptera</taxon>
        <taxon>Polyphaga</taxon>
        <taxon>Cucujiformia</taxon>
        <taxon>Tenebrionidae</taxon>
        <taxon>Tenebrionidae incertae sedis</taxon>
        <taxon>Tribolium</taxon>
    </lineage>
</organism>
<protein>
    <submittedName>
        <fullName evidence="1">Uncharacterized protein</fullName>
    </submittedName>
</protein>
<reference evidence="1 2" key="1">
    <citation type="journal article" date="2008" name="Nature">
        <title>The genome of the model beetle and pest Tribolium castaneum.</title>
        <authorList>
            <consortium name="Tribolium Genome Sequencing Consortium"/>
            <person name="Richards S."/>
            <person name="Gibbs R.A."/>
            <person name="Weinstock G.M."/>
            <person name="Brown S.J."/>
            <person name="Denell R."/>
            <person name="Beeman R.W."/>
            <person name="Gibbs R."/>
            <person name="Beeman R.W."/>
            <person name="Brown S.J."/>
            <person name="Bucher G."/>
            <person name="Friedrich M."/>
            <person name="Grimmelikhuijzen C.J."/>
            <person name="Klingler M."/>
            <person name="Lorenzen M."/>
            <person name="Richards S."/>
            <person name="Roth S."/>
            <person name="Schroder R."/>
            <person name="Tautz D."/>
            <person name="Zdobnov E.M."/>
            <person name="Muzny D."/>
            <person name="Gibbs R.A."/>
            <person name="Weinstock G.M."/>
            <person name="Attaway T."/>
            <person name="Bell S."/>
            <person name="Buhay C.J."/>
            <person name="Chandrabose M.N."/>
            <person name="Chavez D."/>
            <person name="Clerk-Blankenburg K.P."/>
            <person name="Cree A."/>
            <person name="Dao M."/>
            <person name="Davis C."/>
            <person name="Chacko J."/>
            <person name="Dinh H."/>
            <person name="Dugan-Rocha S."/>
            <person name="Fowler G."/>
            <person name="Garner T.T."/>
            <person name="Garnes J."/>
            <person name="Gnirke A."/>
            <person name="Hawes A."/>
            <person name="Hernandez J."/>
            <person name="Hines S."/>
            <person name="Holder M."/>
            <person name="Hume J."/>
            <person name="Jhangiani S.N."/>
            <person name="Joshi V."/>
            <person name="Khan Z.M."/>
            <person name="Jackson L."/>
            <person name="Kovar C."/>
            <person name="Kowis A."/>
            <person name="Lee S."/>
            <person name="Lewis L.R."/>
            <person name="Margolis J."/>
            <person name="Morgan M."/>
            <person name="Nazareth L.V."/>
            <person name="Nguyen N."/>
            <person name="Okwuonu G."/>
            <person name="Parker D."/>
            <person name="Richards S."/>
            <person name="Ruiz S.J."/>
            <person name="Santibanez J."/>
            <person name="Savard J."/>
            <person name="Scherer S.E."/>
            <person name="Schneider B."/>
            <person name="Sodergren E."/>
            <person name="Tautz D."/>
            <person name="Vattahil S."/>
            <person name="Villasana D."/>
            <person name="White C.S."/>
            <person name="Wright R."/>
            <person name="Park Y."/>
            <person name="Beeman R.W."/>
            <person name="Lord J."/>
            <person name="Oppert B."/>
            <person name="Lorenzen M."/>
            <person name="Brown S."/>
            <person name="Wang L."/>
            <person name="Savard J."/>
            <person name="Tautz D."/>
            <person name="Richards S."/>
            <person name="Weinstock G."/>
            <person name="Gibbs R.A."/>
            <person name="Liu Y."/>
            <person name="Worley K."/>
            <person name="Weinstock G."/>
            <person name="Elsik C.G."/>
            <person name="Reese J.T."/>
            <person name="Elhaik E."/>
            <person name="Landan G."/>
            <person name="Graur D."/>
            <person name="Arensburger P."/>
            <person name="Atkinson P."/>
            <person name="Beeman R.W."/>
            <person name="Beidler J."/>
            <person name="Brown S.J."/>
            <person name="Demuth J.P."/>
            <person name="Drury D.W."/>
            <person name="Du Y.Z."/>
            <person name="Fujiwara H."/>
            <person name="Lorenzen M."/>
            <person name="Maselli V."/>
            <person name="Osanai M."/>
            <person name="Park Y."/>
            <person name="Robertson H.M."/>
            <person name="Tu Z."/>
            <person name="Wang J.J."/>
            <person name="Wang S."/>
            <person name="Richards S."/>
            <person name="Song H."/>
            <person name="Zhang L."/>
            <person name="Sodergren E."/>
            <person name="Werner D."/>
            <person name="Stanke M."/>
            <person name="Morgenstern B."/>
            <person name="Solovyev V."/>
            <person name="Kosarev P."/>
            <person name="Brown G."/>
            <person name="Chen H.C."/>
            <person name="Ermolaeva O."/>
            <person name="Hlavina W."/>
            <person name="Kapustin Y."/>
            <person name="Kiryutin B."/>
            <person name="Kitts P."/>
            <person name="Maglott D."/>
            <person name="Pruitt K."/>
            <person name="Sapojnikov V."/>
            <person name="Souvorov A."/>
            <person name="Mackey A.J."/>
            <person name="Waterhouse R.M."/>
            <person name="Wyder S."/>
            <person name="Zdobnov E.M."/>
            <person name="Zdobnov E.M."/>
            <person name="Wyder S."/>
            <person name="Kriventseva E.V."/>
            <person name="Kadowaki T."/>
            <person name="Bork P."/>
            <person name="Aranda M."/>
            <person name="Bao R."/>
            <person name="Beermann A."/>
            <person name="Berns N."/>
            <person name="Bolognesi R."/>
            <person name="Bonneton F."/>
            <person name="Bopp D."/>
            <person name="Brown S.J."/>
            <person name="Bucher G."/>
            <person name="Butts T."/>
            <person name="Chaumot A."/>
            <person name="Denell R.E."/>
            <person name="Ferrier D.E."/>
            <person name="Friedrich M."/>
            <person name="Gordon C.M."/>
            <person name="Jindra M."/>
            <person name="Klingler M."/>
            <person name="Lan Q."/>
            <person name="Lattorff H.M."/>
            <person name="Laudet V."/>
            <person name="von Levetsow C."/>
            <person name="Liu Z."/>
            <person name="Lutz R."/>
            <person name="Lynch J.A."/>
            <person name="da Fonseca R.N."/>
            <person name="Posnien N."/>
            <person name="Reuter R."/>
            <person name="Roth S."/>
            <person name="Savard J."/>
            <person name="Schinko J.B."/>
            <person name="Schmitt C."/>
            <person name="Schoppmeier M."/>
            <person name="Schroder R."/>
            <person name="Shippy T.D."/>
            <person name="Simonnet F."/>
            <person name="Marques-Souza H."/>
            <person name="Tautz D."/>
            <person name="Tomoyasu Y."/>
            <person name="Trauner J."/>
            <person name="Van der Zee M."/>
            <person name="Vervoort M."/>
            <person name="Wittkopp N."/>
            <person name="Wimmer E.A."/>
            <person name="Yang X."/>
            <person name="Jones A.K."/>
            <person name="Sattelle D.B."/>
            <person name="Ebert P.R."/>
            <person name="Nelson D."/>
            <person name="Scott J.G."/>
            <person name="Beeman R.W."/>
            <person name="Muthukrishnan S."/>
            <person name="Kramer K.J."/>
            <person name="Arakane Y."/>
            <person name="Beeman R.W."/>
            <person name="Zhu Q."/>
            <person name="Hogenkamp D."/>
            <person name="Dixit R."/>
            <person name="Oppert B."/>
            <person name="Jiang H."/>
            <person name="Zou Z."/>
            <person name="Marshall J."/>
            <person name="Elpidina E."/>
            <person name="Vinokurov K."/>
            <person name="Oppert C."/>
            <person name="Zou Z."/>
            <person name="Evans J."/>
            <person name="Lu Z."/>
            <person name="Zhao P."/>
            <person name="Sumathipala N."/>
            <person name="Altincicek B."/>
            <person name="Vilcinskas A."/>
            <person name="Williams M."/>
            <person name="Hultmark D."/>
            <person name="Hetru C."/>
            <person name="Jiang H."/>
            <person name="Grimmelikhuijzen C.J."/>
            <person name="Hauser F."/>
            <person name="Cazzamali G."/>
            <person name="Williamson M."/>
            <person name="Park Y."/>
            <person name="Li B."/>
            <person name="Tanaka Y."/>
            <person name="Predel R."/>
            <person name="Neupert S."/>
            <person name="Schachtner J."/>
            <person name="Verleyen P."/>
            <person name="Raible F."/>
            <person name="Bork P."/>
            <person name="Friedrich M."/>
            <person name="Walden K.K."/>
            <person name="Robertson H.M."/>
            <person name="Angeli S."/>
            <person name="Foret S."/>
            <person name="Bucher G."/>
            <person name="Schuetz S."/>
            <person name="Maleszka R."/>
            <person name="Wimmer E.A."/>
            <person name="Beeman R.W."/>
            <person name="Lorenzen M."/>
            <person name="Tomoyasu Y."/>
            <person name="Miller S.C."/>
            <person name="Grossmann D."/>
            <person name="Bucher G."/>
        </authorList>
    </citation>
    <scope>NUCLEOTIDE SEQUENCE [LARGE SCALE GENOMIC DNA]</scope>
    <source>
        <strain evidence="1 2">Georgia GA2</strain>
    </source>
</reference>
<dbReference type="PhylomeDB" id="D7EKI7"/>